<protein>
    <recommendedName>
        <fullName evidence="5">Abortive phage infection protein</fullName>
    </recommendedName>
</protein>
<dbReference type="Gene3D" id="3.20.20.80">
    <property type="entry name" value="Glycosidases"/>
    <property type="match status" value="1"/>
</dbReference>
<dbReference type="PROSITE" id="PS51318">
    <property type="entry name" value="TAT"/>
    <property type="match status" value="1"/>
</dbReference>
<organism evidence="3 4">
    <name type="scientific">Streptomyces pseudovenezuelae</name>
    <dbReference type="NCBI Taxonomy" id="67350"/>
    <lineage>
        <taxon>Bacteria</taxon>
        <taxon>Bacillati</taxon>
        <taxon>Actinomycetota</taxon>
        <taxon>Actinomycetes</taxon>
        <taxon>Kitasatosporales</taxon>
        <taxon>Streptomycetaceae</taxon>
        <taxon>Streptomyces</taxon>
        <taxon>Streptomyces aurantiacus group</taxon>
    </lineage>
</organism>
<dbReference type="Proteomes" id="UP001160499">
    <property type="component" value="Unassembled WGS sequence"/>
</dbReference>
<dbReference type="RefSeq" id="WP_280876554.1">
    <property type="nucleotide sequence ID" value="NZ_JARXVH010000004.1"/>
</dbReference>
<feature type="chain" id="PRO_5045997763" description="Abortive phage infection protein" evidence="2">
    <location>
        <begin position="34"/>
        <end position="397"/>
    </location>
</feature>
<dbReference type="SUPFAM" id="SSF51445">
    <property type="entry name" value="(Trans)glycosidases"/>
    <property type="match status" value="1"/>
</dbReference>
<reference evidence="3 4" key="1">
    <citation type="submission" date="2023-04" db="EMBL/GenBank/DDBJ databases">
        <title>Forest soil microbial communities from Buena Vista Peninsula, Colon Province, Panama.</title>
        <authorList>
            <person name="Bouskill N."/>
        </authorList>
    </citation>
    <scope>NUCLEOTIDE SEQUENCE [LARGE SCALE GENOMIC DNA]</scope>
    <source>
        <strain evidence="3 4">GGS1</strain>
    </source>
</reference>
<evidence type="ECO:0008006" key="5">
    <source>
        <dbReference type="Google" id="ProtNLM"/>
    </source>
</evidence>
<proteinExistence type="predicted"/>
<evidence type="ECO:0000256" key="1">
    <source>
        <dbReference type="SAM" id="MobiDB-lite"/>
    </source>
</evidence>
<evidence type="ECO:0000313" key="3">
    <source>
        <dbReference type="EMBL" id="MDH6215570.1"/>
    </source>
</evidence>
<gene>
    <name evidence="3" type="ORF">M2283_002874</name>
</gene>
<dbReference type="EMBL" id="JARXVH010000004">
    <property type="protein sequence ID" value="MDH6215570.1"/>
    <property type="molecule type" value="Genomic_DNA"/>
</dbReference>
<comment type="caution">
    <text evidence="3">The sequence shown here is derived from an EMBL/GenBank/DDBJ whole genome shotgun (WGS) entry which is preliminary data.</text>
</comment>
<evidence type="ECO:0000313" key="4">
    <source>
        <dbReference type="Proteomes" id="UP001160499"/>
    </source>
</evidence>
<accession>A0ABT6LGY0</accession>
<dbReference type="InterPro" id="IPR017853">
    <property type="entry name" value="GH"/>
</dbReference>
<feature type="region of interest" description="Disordered" evidence="1">
    <location>
        <begin position="40"/>
        <end position="60"/>
    </location>
</feature>
<keyword evidence="2" id="KW-0732">Signal</keyword>
<dbReference type="InterPro" id="IPR006311">
    <property type="entry name" value="TAT_signal"/>
</dbReference>
<feature type="compositionally biased region" description="Gly residues" evidence="1">
    <location>
        <begin position="40"/>
        <end position="57"/>
    </location>
</feature>
<keyword evidence="4" id="KW-1185">Reference proteome</keyword>
<evidence type="ECO:0000256" key="2">
    <source>
        <dbReference type="SAM" id="SignalP"/>
    </source>
</evidence>
<sequence length="397" mass="43451">MEKTKGISRAQFLAGAAALGATAAVLPSGVAQAAVGGGAGTVGPGSGSGSGSGSGGRRGLRHRGVVYTVGEGETPGTAWSAARMRRDIRVIRDELRADTVDVTGDGVERLTKTAAEAAERGLHVWLQPTLGDVPERDILEHLAECGRFAERLRRQGASVDFSVGCEFWLFVPGIVPGATVLDRVENLLNGTFDPVKMQRRLDRFTARAAALGRSVFHGRLSYAAAQDDQVDWRLFDVVGIDYYSYFRQPADYVRELRKYRRWGKPLAITEFGTCAYVGAPETAGMGWNVVDYDKDPEEIKGHLVRSEHTQAAYLVDLVRVFESMGLYAAMAFEFVTPDAPHRTDNPRYDLDLASYSITKAIKDRPNDPRSDWHWEPKEAFHALARQYGKACVAAQAQ</sequence>
<feature type="signal peptide" evidence="2">
    <location>
        <begin position="1"/>
        <end position="33"/>
    </location>
</feature>
<name>A0ABT6LGY0_9ACTN</name>